<evidence type="ECO:0000313" key="7">
    <source>
        <dbReference type="EMBL" id="SUS06566.1"/>
    </source>
</evidence>
<sequence length="517" mass="58563">MNTNTPDLRSGRRHLHLLVGLLGAWLWLSGPAAAAPRNVIFILADDHRYDALGFMGHPFVETPNLDSLAKNGVHLRNAFVTTSLCSPSRASILTGLYAHHHGVVDNRNPVRPDLVFFPQLLQKTGYRTGFFGKWHMGGAGDDPRPGFDRWVSFAGQGEYWPDRRGTKSAGMGPPAILNVDGRQVPQKGYITDELTDYALDWLHTLPPDQPYFLYLSHKAVHSEFVPADRHAGRYKDKSIPVPVSENHHEHAPMWVQNQRNSWHGVDFPYHSDLNVADYERRYCETLLALDESVGRVLAALRERRQLENTIVIYMGDNGFAFGEHGLIDKRTAYEWSMRVPLLMQCPAVLKAGTVVGQMVANIDIAPTILDIAGVQSPTGGKFDGASFWPLVRGEQVPWRTELLYEYYWEHNFPQTPTIFALRGERFKFSRAYGIWDSDELYDFVNDPNETRNLIYDPAYRQTAETMRQKLFAELEATGGLDIPMKPDLGEANNFRREGGSPAAQFPQELMRKNSNRE</sequence>
<dbReference type="PANTHER" id="PTHR43108:SF8">
    <property type="entry name" value="SD21168P"/>
    <property type="match status" value="1"/>
</dbReference>
<dbReference type="InterPro" id="IPR024607">
    <property type="entry name" value="Sulfatase_CS"/>
</dbReference>
<dbReference type="Gene3D" id="3.40.720.10">
    <property type="entry name" value="Alkaline Phosphatase, subunit A"/>
    <property type="match status" value="1"/>
</dbReference>
<dbReference type="Pfam" id="PF00884">
    <property type="entry name" value="Sulfatase"/>
    <property type="match status" value="1"/>
</dbReference>
<dbReference type="PANTHER" id="PTHR43108">
    <property type="entry name" value="N-ACETYLGLUCOSAMINE-6-SULFATASE FAMILY MEMBER"/>
    <property type="match status" value="1"/>
</dbReference>
<evidence type="ECO:0000259" key="6">
    <source>
        <dbReference type="Pfam" id="PF00884"/>
    </source>
</evidence>
<keyword evidence="4" id="KW-0325">Glycoprotein</keyword>
<keyword evidence="3" id="KW-0378">Hydrolase</keyword>
<organism evidence="7">
    <name type="scientific">metagenome</name>
    <dbReference type="NCBI Taxonomy" id="256318"/>
    <lineage>
        <taxon>unclassified sequences</taxon>
        <taxon>metagenomes</taxon>
    </lineage>
</organism>
<dbReference type="InterPro" id="IPR017850">
    <property type="entry name" value="Alkaline_phosphatase_core_sf"/>
</dbReference>
<keyword evidence="2" id="KW-0732">Signal</keyword>
<dbReference type="CDD" id="cd16031">
    <property type="entry name" value="G6S_like"/>
    <property type="match status" value="1"/>
</dbReference>
<dbReference type="AlphaFoldDB" id="A0A380TE51"/>
<evidence type="ECO:0000256" key="4">
    <source>
        <dbReference type="ARBA" id="ARBA00023180"/>
    </source>
</evidence>
<feature type="domain" description="Sulfatase N-terminal" evidence="6">
    <location>
        <begin position="37"/>
        <end position="374"/>
    </location>
</feature>
<evidence type="ECO:0000256" key="3">
    <source>
        <dbReference type="ARBA" id="ARBA00022801"/>
    </source>
</evidence>
<feature type="region of interest" description="Disordered" evidence="5">
    <location>
        <begin position="482"/>
        <end position="517"/>
    </location>
</feature>
<name>A0A380TE51_9ZZZZ</name>
<reference evidence="7" key="1">
    <citation type="submission" date="2018-07" db="EMBL/GenBank/DDBJ databases">
        <authorList>
            <person name="Quirk P.G."/>
            <person name="Krulwich T.A."/>
        </authorList>
    </citation>
    <scope>NUCLEOTIDE SEQUENCE</scope>
</reference>
<proteinExistence type="inferred from homology"/>
<gene>
    <name evidence="7" type="ORF">DF3PB_30019</name>
</gene>
<dbReference type="PROSITE" id="PS00523">
    <property type="entry name" value="SULFATASE_1"/>
    <property type="match status" value="1"/>
</dbReference>
<evidence type="ECO:0000256" key="5">
    <source>
        <dbReference type="SAM" id="MobiDB-lite"/>
    </source>
</evidence>
<dbReference type="InterPro" id="IPR000917">
    <property type="entry name" value="Sulfatase_N"/>
</dbReference>
<protein>
    <submittedName>
        <fullName evidence="7">Acetylglucosamine-6-sulfatase</fullName>
    </submittedName>
</protein>
<evidence type="ECO:0000256" key="2">
    <source>
        <dbReference type="ARBA" id="ARBA00022729"/>
    </source>
</evidence>
<dbReference type="GO" id="GO:0016787">
    <property type="term" value="F:hydrolase activity"/>
    <property type="evidence" value="ECO:0007669"/>
    <property type="project" value="UniProtKB-KW"/>
</dbReference>
<comment type="similarity">
    <text evidence="1">Belongs to the sulfatase family.</text>
</comment>
<accession>A0A380TE51</accession>
<dbReference type="EMBL" id="UIDG01000223">
    <property type="protein sequence ID" value="SUS06566.1"/>
    <property type="molecule type" value="Genomic_DNA"/>
</dbReference>
<dbReference type="SUPFAM" id="SSF53649">
    <property type="entry name" value="Alkaline phosphatase-like"/>
    <property type="match status" value="1"/>
</dbReference>
<evidence type="ECO:0000256" key="1">
    <source>
        <dbReference type="ARBA" id="ARBA00008779"/>
    </source>
</evidence>